<protein>
    <recommendedName>
        <fullName evidence="4">F-box domain-containing protein</fullName>
    </recommendedName>
</protein>
<dbReference type="AlphaFoldDB" id="A0A6A7A7A3"/>
<keyword evidence="3" id="KW-1185">Reference proteome</keyword>
<proteinExistence type="predicted"/>
<dbReference type="OrthoDB" id="3889716at2759"/>
<evidence type="ECO:0000256" key="1">
    <source>
        <dbReference type="SAM" id="MobiDB-lite"/>
    </source>
</evidence>
<evidence type="ECO:0008006" key="4">
    <source>
        <dbReference type="Google" id="ProtNLM"/>
    </source>
</evidence>
<sequence length="792" mass="91625">MAFAHSVSLFALLDADMAHPSPSLQDSDSSRDCSPMAFDPLNMHKPRATAGNANSPLLKLPDDIFKCVMDYLDGTAAWTLKRLCKGMACSTTVNQLLYKYPIQLNDVRDIRLGDWKYRSVGSIRWNIFKDSITDANRGYVQKLAMSHWASIDDFRWIEKNLPSLTSLDLSAIKDFVWTPEETWTWKMLADACPGLFGRLEELEAANWADYTAHARIEYSYSYNDYRFKPKFRISRRRDGGSIAKIVFPVCKKLKTLAIKERYSGFHTWNEWEVHQRVCCLVDGIQRYCSKSMTKLRVHDYAPYRSLFSTDATPWSQLTDVEIGLYSWMEDRRDRDVIGPIPYRITQGHHHRDEEESFDDKSFDSCKRDHMVLGNNVVQGVGASFEDLLQSLQTISNKYPNINIKPIRNLQNITLHPFHLVNVMQRRNPFHQLTHQTNLQTPNDPVSNEEVQKALQWLAQKCNWKPILAWDSMMCDVFPANLEPIRTFLPKPEVLSRIKTMVSTLRSLNIPIRISIGDRTTTCPSSGLDGSLYFGDFKTFVGEDDARREVLLPTQASFNLTAIANMVDELTIQYPVDVPGVSGWLRAGKRPTPAEKALMEREMIGWRRFWMRYASQFKNLKKLTANVPNDIYEDWGKSEVADLLGDERWQMLEVEERNGDYGFFGSYFPFSSSSLRYISSRKRGRTKFVQRVFFRLDNQPLELGEVNPRITEQDREEGEITDEHIKDIERPKHRFWPAREEESKGKRKRDSNGGGDPNDEMAIKRKKVEEAGRLVQQATLEHLDRTLERLGEF</sequence>
<gene>
    <name evidence="2" type="ORF">CC86DRAFT_318251</name>
</gene>
<evidence type="ECO:0000313" key="3">
    <source>
        <dbReference type="Proteomes" id="UP000799424"/>
    </source>
</evidence>
<name>A0A6A7A7A3_9PLEO</name>
<feature type="region of interest" description="Disordered" evidence="1">
    <location>
        <begin position="730"/>
        <end position="767"/>
    </location>
</feature>
<accession>A0A6A7A7A3</accession>
<organism evidence="2 3">
    <name type="scientific">Ophiobolus disseminans</name>
    <dbReference type="NCBI Taxonomy" id="1469910"/>
    <lineage>
        <taxon>Eukaryota</taxon>
        <taxon>Fungi</taxon>
        <taxon>Dikarya</taxon>
        <taxon>Ascomycota</taxon>
        <taxon>Pezizomycotina</taxon>
        <taxon>Dothideomycetes</taxon>
        <taxon>Pleosporomycetidae</taxon>
        <taxon>Pleosporales</taxon>
        <taxon>Pleosporineae</taxon>
        <taxon>Phaeosphaeriaceae</taxon>
        <taxon>Ophiobolus</taxon>
    </lineage>
</organism>
<reference evidence="2" key="1">
    <citation type="journal article" date="2020" name="Stud. Mycol.">
        <title>101 Dothideomycetes genomes: a test case for predicting lifestyles and emergence of pathogens.</title>
        <authorList>
            <person name="Haridas S."/>
            <person name="Albert R."/>
            <person name="Binder M."/>
            <person name="Bloem J."/>
            <person name="Labutti K."/>
            <person name="Salamov A."/>
            <person name="Andreopoulos B."/>
            <person name="Baker S."/>
            <person name="Barry K."/>
            <person name="Bills G."/>
            <person name="Bluhm B."/>
            <person name="Cannon C."/>
            <person name="Castanera R."/>
            <person name="Culley D."/>
            <person name="Daum C."/>
            <person name="Ezra D."/>
            <person name="Gonzalez J."/>
            <person name="Henrissat B."/>
            <person name="Kuo A."/>
            <person name="Liang C."/>
            <person name="Lipzen A."/>
            <person name="Lutzoni F."/>
            <person name="Magnuson J."/>
            <person name="Mondo S."/>
            <person name="Nolan M."/>
            <person name="Ohm R."/>
            <person name="Pangilinan J."/>
            <person name="Park H.-J."/>
            <person name="Ramirez L."/>
            <person name="Alfaro M."/>
            <person name="Sun H."/>
            <person name="Tritt A."/>
            <person name="Yoshinaga Y."/>
            <person name="Zwiers L.-H."/>
            <person name="Turgeon B."/>
            <person name="Goodwin S."/>
            <person name="Spatafora J."/>
            <person name="Crous P."/>
            <person name="Grigoriev I."/>
        </authorList>
    </citation>
    <scope>NUCLEOTIDE SEQUENCE</scope>
    <source>
        <strain evidence="2">CBS 113818</strain>
    </source>
</reference>
<dbReference type="Proteomes" id="UP000799424">
    <property type="component" value="Unassembled WGS sequence"/>
</dbReference>
<evidence type="ECO:0000313" key="2">
    <source>
        <dbReference type="EMBL" id="KAF2829171.1"/>
    </source>
</evidence>
<dbReference type="EMBL" id="MU006221">
    <property type="protein sequence ID" value="KAF2829171.1"/>
    <property type="molecule type" value="Genomic_DNA"/>
</dbReference>